<dbReference type="PANTHER" id="PTHR35741">
    <property type="entry name" value="FACTOR CWC22-LIKE PROTEIN, PUTATIVE (DUF3245)-RELATED"/>
    <property type="match status" value="1"/>
</dbReference>
<feature type="compositionally biased region" description="Basic and acidic residues" evidence="1">
    <location>
        <begin position="90"/>
        <end position="99"/>
    </location>
</feature>
<feature type="region of interest" description="Disordered" evidence="1">
    <location>
        <begin position="90"/>
        <end position="113"/>
    </location>
</feature>
<dbReference type="Proteomes" id="UP001457282">
    <property type="component" value="Unassembled WGS sequence"/>
</dbReference>
<dbReference type="EMBL" id="JBEDUW010000007">
    <property type="protein sequence ID" value="KAK9910438.1"/>
    <property type="molecule type" value="Genomic_DNA"/>
</dbReference>
<evidence type="ECO:0000313" key="2">
    <source>
        <dbReference type="EMBL" id="KAK9910438.1"/>
    </source>
</evidence>
<dbReference type="PANTHER" id="PTHR35741:SF1">
    <property type="entry name" value="FACTOR CWC22-LIKE PROTEIN, PUTATIVE (DUF3245)-RELATED"/>
    <property type="match status" value="1"/>
</dbReference>
<comment type="caution">
    <text evidence="2">The sequence shown here is derived from an EMBL/GenBank/DDBJ whole genome shotgun (WGS) entry which is preliminary data.</text>
</comment>
<evidence type="ECO:0000256" key="1">
    <source>
        <dbReference type="SAM" id="MobiDB-lite"/>
    </source>
</evidence>
<dbReference type="Pfam" id="PF11595">
    <property type="entry name" value="DUF3245"/>
    <property type="match status" value="1"/>
</dbReference>
<gene>
    <name evidence="2" type="ORF">M0R45_034399</name>
</gene>
<evidence type="ECO:0000313" key="3">
    <source>
        <dbReference type="Proteomes" id="UP001457282"/>
    </source>
</evidence>
<protein>
    <submittedName>
        <fullName evidence="2">Uncharacterized protein</fullName>
    </submittedName>
</protein>
<reference evidence="2 3" key="1">
    <citation type="journal article" date="2023" name="G3 (Bethesda)">
        <title>A chromosome-length genome assembly and annotation of blackberry (Rubus argutus, cv. 'Hillquist').</title>
        <authorList>
            <person name="Bruna T."/>
            <person name="Aryal R."/>
            <person name="Dudchenko O."/>
            <person name="Sargent D.J."/>
            <person name="Mead D."/>
            <person name="Buti M."/>
            <person name="Cavallini A."/>
            <person name="Hytonen T."/>
            <person name="Andres J."/>
            <person name="Pham M."/>
            <person name="Weisz D."/>
            <person name="Mascagni F."/>
            <person name="Usai G."/>
            <person name="Natali L."/>
            <person name="Bassil N."/>
            <person name="Fernandez G.E."/>
            <person name="Lomsadze A."/>
            <person name="Armour M."/>
            <person name="Olukolu B."/>
            <person name="Poorten T."/>
            <person name="Britton C."/>
            <person name="Davik J."/>
            <person name="Ashrafi H."/>
            <person name="Aiden E.L."/>
            <person name="Borodovsky M."/>
            <person name="Worthington M."/>
        </authorList>
    </citation>
    <scope>NUCLEOTIDE SEQUENCE [LARGE SCALE GENOMIC DNA]</scope>
    <source>
        <strain evidence="2">PI 553951</strain>
    </source>
</reference>
<sequence>MSTNTTNTKTEKKGPPQIVKLNKALALAEKWVSNMSKLPAEDESFETESRPARLGLGAKVPRTSTFVPSDDPLERKLYYKLNAQKRKAAKIAEAKKRAADPVTPSVGKKKRRK</sequence>
<dbReference type="AlphaFoldDB" id="A0AAW1VQ73"/>
<accession>A0AAW1VQ73</accession>
<organism evidence="2 3">
    <name type="scientific">Rubus argutus</name>
    <name type="common">Southern blackberry</name>
    <dbReference type="NCBI Taxonomy" id="59490"/>
    <lineage>
        <taxon>Eukaryota</taxon>
        <taxon>Viridiplantae</taxon>
        <taxon>Streptophyta</taxon>
        <taxon>Embryophyta</taxon>
        <taxon>Tracheophyta</taxon>
        <taxon>Spermatophyta</taxon>
        <taxon>Magnoliopsida</taxon>
        <taxon>eudicotyledons</taxon>
        <taxon>Gunneridae</taxon>
        <taxon>Pentapetalae</taxon>
        <taxon>rosids</taxon>
        <taxon>fabids</taxon>
        <taxon>Rosales</taxon>
        <taxon>Rosaceae</taxon>
        <taxon>Rosoideae</taxon>
        <taxon>Rosoideae incertae sedis</taxon>
        <taxon>Rubus</taxon>
    </lineage>
</organism>
<proteinExistence type="predicted"/>
<name>A0AAW1VQ73_RUBAR</name>
<dbReference type="InterPro" id="IPR021641">
    <property type="entry name" value="DUF3245"/>
</dbReference>
<keyword evidence="3" id="KW-1185">Reference proteome</keyword>